<dbReference type="OrthoDB" id="2373449at2759"/>
<dbReference type="EMBL" id="CAJVPZ010053223">
    <property type="protein sequence ID" value="CAG8781547.1"/>
    <property type="molecule type" value="Genomic_DNA"/>
</dbReference>
<dbReference type="AlphaFoldDB" id="A0A9N9JGP8"/>
<organism evidence="1 2">
    <name type="scientific">Racocetra fulgida</name>
    <dbReference type="NCBI Taxonomy" id="60492"/>
    <lineage>
        <taxon>Eukaryota</taxon>
        <taxon>Fungi</taxon>
        <taxon>Fungi incertae sedis</taxon>
        <taxon>Mucoromycota</taxon>
        <taxon>Glomeromycotina</taxon>
        <taxon>Glomeromycetes</taxon>
        <taxon>Diversisporales</taxon>
        <taxon>Gigasporaceae</taxon>
        <taxon>Racocetra</taxon>
    </lineage>
</organism>
<feature type="non-terminal residue" evidence="1">
    <location>
        <position position="1"/>
    </location>
</feature>
<sequence>NPLIESLKVYFLRELRHKGLSIDDVKRFCAAHTNKFPWLSTFKWSDNKDNRLPFNPYWQLPEYHQAENAFKKLYSIGNEAPLQAFIQQLQNINEFRARIALFGLIISHLHVVRASREWRAPENQASDFLKIVGTMNNLSDGYKVTIGRILSNNQSLLRLDETIDNSNLFLKSVIAHIVALHASIPPDFTPLAAYFHNIGACQNMFILTVVTGGEGQIVR</sequence>
<proteinExistence type="predicted"/>
<evidence type="ECO:0000313" key="1">
    <source>
        <dbReference type="EMBL" id="CAG8781547.1"/>
    </source>
</evidence>
<name>A0A9N9JGP8_9GLOM</name>
<protein>
    <submittedName>
        <fullName evidence="1">17852_t:CDS:1</fullName>
    </submittedName>
</protein>
<gene>
    <name evidence="1" type="ORF">RFULGI_LOCUS15870</name>
</gene>
<feature type="non-terminal residue" evidence="1">
    <location>
        <position position="219"/>
    </location>
</feature>
<accession>A0A9N9JGP8</accession>
<reference evidence="1" key="1">
    <citation type="submission" date="2021-06" db="EMBL/GenBank/DDBJ databases">
        <authorList>
            <person name="Kallberg Y."/>
            <person name="Tangrot J."/>
            <person name="Rosling A."/>
        </authorList>
    </citation>
    <scope>NUCLEOTIDE SEQUENCE</scope>
    <source>
        <strain evidence="1">IN212</strain>
    </source>
</reference>
<keyword evidence="2" id="KW-1185">Reference proteome</keyword>
<dbReference type="Proteomes" id="UP000789396">
    <property type="component" value="Unassembled WGS sequence"/>
</dbReference>
<evidence type="ECO:0000313" key="2">
    <source>
        <dbReference type="Proteomes" id="UP000789396"/>
    </source>
</evidence>
<comment type="caution">
    <text evidence="1">The sequence shown here is derived from an EMBL/GenBank/DDBJ whole genome shotgun (WGS) entry which is preliminary data.</text>
</comment>